<organism evidence="6 7">
    <name type="scientific">Taenia crassiceps</name>
    <dbReference type="NCBI Taxonomy" id="6207"/>
    <lineage>
        <taxon>Eukaryota</taxon>
        <taxon>Metazoa</taxon>
        <taxon>Spiralia</taxon>
        <taxon>Lophotrochozoa</taxon>
        <taxon>Platyhelminthes</taxon>
        <taxon>Cestoda</taxon>
        <taxon>Eucestoda</taxon>
        <taxon>Cyclophyllidea</taxon>
        <taxon>Taeniidae</taxon>
        <taxon>Taenia</taxon>
    </lineage>
</organism>
<feature type="region of interest" description="Disordered" evidence="5">
    <location>
        <begin position="246"/>
        <end position="348"/>
    </location>
</feature>
<name>A0ABR4Q701_9CEST</name>
<evidence type="ECO:0000256" key="2">
    <source>
        <dbReference type="ARBA" id="ARBA00017589"/>
    </source>
</evidence>
<dbReference type="EMBL" id="JAKROA010000009">
    <property type="protein sequence ID" value="KAL5105175.1"/>
    <property type="molecule type" value="Genomic_DNA"/>
</dbReference>
<dbReference type="PANTHER" id="PTHR17598">
    <property type="entry name" value="DNA POLYMERASE DELTA SUBUNIT 3"/>
    <property type="match status" value="1"/>
</dbReference>
<dbReference type="InterPro" id="IPR019038">
    <property type="entry name" value="POLD3"/>
</dbReference>
<accession>A0ABR4Q701</accession>
<dbReference type="Pfam" id="PF09507">
    <property type="entry name" value="CDC27"/>
    <property type="match status" value="1"/>
</dbReference>
<dbReference type="Proteomes" id="UP001651158">
    <property type="component" value="Unassembled WGS sequence"/>
</dbReference>
<evidence type="ECO:0000256" key="3">
    <source>
        <dbReference type="ARBA" id="ARBA00022705"/>
    </source>
</evidence>
<dbReference type="Gene3D" id="3.90.1030.20">
    <property type="entry name" value="DNA polymerase delta, p66 (Cdc27) subunit, wHTH domain"/>
    <property type="match status" value="1"/>
</dbReference>
<gene>
    <name evidence="6" type="ORF">TcWFU_004494</name>
</gene>
<evidence type="ECO:0000313" key="7">
    <source>
        <dbReference type="Proteomes" id="UP001651158"/>
    </source>
</evidence>
<protein>
    <recommendedName>
        <fullName evidence="2">DNA polymerase delta subunit 3</fullName>
    </recommendedName>
</protein>
<dbReference type="PANTHER" id="PTHR17598:SF13">
    <property type="entry name" value="DNA POLYMERASE DELTA SUBUNIT 3"/>
    <property type="match status" value="1"/>
</dbReference>
<proteinExistence type="predicted"/>
<evidence type="ECO:0000256" key="1">
    <source>
        <dbReference type="ARBA" id="ARBA00004123"/>
    </source>
</evidence>
<keyword evidence="4" id="KW-0539">Nucleus</keyword>
<evidence type="ECO:0000256" key="4">
    <source>
        <dbReference type="ARBA" id="ARBA00023242"/>
    </source>
</evidence>
<reference evidence="6 7" key="1">
    <citation type="journal article" date="2022" name="Front. Cell. Infect. Microbiol.">
        <title>The Genomes of Two Strains of Taenia crassiceps the Animal Model for the Study of Human Cysticercosis.</title>
        <authorList>
            <person name="Bobes R.J."/>
            <person name="Estrada K."/>
            <person name="Rios-Valencia D.G."/>
            <person name="Calderon-Gallegos A."/>
            <person name="de la Torre P."/>
            <person name="Carrero J.C."/>
            <person name="Sanchez-Flores A."/>
            <person name="Laclette J.P."/>
        </authorList>
    </citation>
    <scope>NUCLEOTIDE SEQUENCE [LARGE SCALE GENOMIC DNA]</scope>
    <source>
        <strain evidence="6">WFUcys</strain>
    </source>
</reference>
<keyword evidence="3" id="KW-0235">DNA replication</keyword>
<feature type="compositionally biased region" description="Basic residues" evidence="5">
    <location>
        <begin position="178"/>
        <end position="188"/>
    </location>
</feature>
<comment type="caution">
    <text evidence="6">The sequence shown here is derived from an EMBL/GenBank/DDBJ whole genome shotgun (WGS) entry which is preliminary data.</text>
</comment>
<sequence>MESAILSSVNQHFEDHEGIASCKSLSIAFGWSLEESQKNLERYLRLHPQLHPVYCVSGFHTGPEGEWEYVVRLTTSVDDDADKDLINPTRHIYSIHRGETTSLMTLFCFDKSLGQDPTAHPVLVSFPWQPCRLPVPNAKPQKASAEPSPVKQRPSTLSSAVTTTTSVAASARTAAPSSKKRSTKRQARSRMQSYIKIEGKSSEPHKAPVDSEHIPDPFADSEEDEIYANEKFHTKRRRIVFFSDEEEAERAVEMGLKPAGETLRNDSKSPPASTSRPLRRHNKSPQNLKVVKATLKGIGRGRKRSGGKKGDESWEEDDNGEEEEPFKLSPAEGVKLDYSSAANPPRNSFRRQVTKTYLDDDGFLVTEKVWENVKANGDAEQAEPSVPSASKPEAGLSPTKPRVASGSKKAKQATLTSFFKK</sequence>
<feature type="region of interest" description="Disordered" evidence="5">
    <location>
        <begin position="375"/>
        <end position="421"/>
    </location>
</feature>
<comment type="subcellular location">
    <subcellularLocation>
        <location evidence="1">Nucleus</location>
    </subcellularLocation>
</comment>
<feature type="region of interest" description="Disordered" evidence="5">
    <location>
        <begin position="137"/>
        <end position="220"/>
    </location>
</feature>
<evidence type="ECO:0000313" key="6">
    <source>
        <dbReference type="EMBL" id="KAL5105175.1"/>
    </source>
</evidence>
<evidence type="ECO:0000256" key="5">
    <source>
        <dbReference type="SAM" id="MobiDB-lite"/>
    </source>
</evidence>
<feature type="compositionally biased region" description="Acidic residues" evidence="5">
    <location>
        <begin position="313"/>
        <end position="324"/>
    </location>
</feature>
<keyword evidence="7" id="KW-1185">Reference proteome</keyword>
<feature type="compositionally biased region" description="Low complexity" evidence="5">
    <location>
        <begin position="154"/>
        <end position="177"/>
    </location>
</feature>
<feature type="compositionally biased region" description="Basic and acidic residues" evidence="5">
    <location>
        <begin position="197"/>
        <end position="215"/>
    </location>
</feature>
<dbReference type="InterPro" id="IPR041913">
    <property type="entry name" value="POLD3_sf"/>
</dbReference>